<protein>
    <submittedName>
        <fullName evidence="1">Uncharacterized protein</fullName>
    </submittedName>
</protein>
<dbReference type="EMBL" id="JACEFO010000825">
    <property type="protein sequence ID" value="KAF8755791.1"/>
    <property type="molecule type" value="Genomic_DNA"/>
</dbReference>
<organism evidence="1 2">
    <name type="scientific">Digitaria exilis</name>
    <dbReference type="NCBI Taxonomy" id="1010633"/>
    <lineage>
        <taxon>Eukaryota</taxon>
        <taxon>Viridiplantae</taxon>
        <taxon>Streptophyta</taxon>
        <taxon>Embryophyta</taxon>
        <taxon>Tracheophyta</taxon>
        <taxon>Spermatophyta</taxon>
        <taxon>Magnoliopsida</taxon>
        <taxon>Liliopsida</taxon>
        <taxon>Poales</taxon>
        <taxon>Poaceae</taxon>
        <taxon>PACMAD clade</taxon>
        <taxon>Panicoideae</taxon>
        <taxon>Panicodae</taxon>
        <taxon>Paniceae</taxon>
        <taxon>Anthephorinae</taxon>
        <taxon>Digitaria</taxon>
    </lineage>
</organism>
<gene>
    <name evidence="1" type="ORF">HU200_011262</name>
</gene>
<evidence type="ECO:0000313" key="1">
    <source>
        <dbReference type="EMBL" id="KAF8755791.1"/>
    </source>
</evidence>
<dbReference type="AlphaFoldDB" id="A0A835FGT2"/>
<dbReference type="Proteomes" id="UP000636709">
    <property type="component" value="Unassembled WGS sequence"/>
</dbReference>
<name>A0A835FGT2_9POAL</name>
<comment type="caution">
    <text evidence="1">The sequence shown here is derived from an EMBL/GenBank/DDBJ whole genome shotgun (WGS) entry which is preliminary data.</text>
</comment>
<proteinExistence type="predicted"/>
<reference evidence="1" key="1">
    <citation type="submission" date="2020-07" db="EMBL/GenBank/DDBJ databases">
        <title>Genome sequence and genetic diversity analysis of an under-domesticated orphan crop, white fonio (Digitaria exilis).</title>
        <authorList>
            <person name="Bennetzen J.L."/>
            <person name="Chen S."/>
            <person name="Ma X."/>
            <person name="Wang X."/>
            <person name="Yssel A.E.J."/>
            <person name="Chaluvadi S.R."/>
            <person name="Johnson M."/>
            <person name="Gangashetty P."/>
            <person name="Hamidou F."/>
            <person name="Sanogo M.D."/>
            <person name="Zwaenepoel A."/>
            <person name="Wallace J."/>
            <person name="Van De Peer Y."/>
            <person name="Van Deynze A."/>
        </authorList>
    </citation>
    <scope>NUCLEOTIDE SEQUENCE</scope>
    <source>
        <tissue evidence="1">Leaves</tissue>
    </source>
</reference>
<dbReference type="OrthoDB" id="696787at2759"/>
<sequence length="384" mass="43203">MDFGLIYYVSSVKFQITAAQAIVAIQNWAGLEFYLNEFLTEVQGEKFFPHPGLFCSLFQAHISYLIGEGKFVEARCVFDDKVKPLLDEDNDDLYKPFDLEVRVQMLQNCVNDCLPPSADEVEDMNVVLSDYLMLYFPTSLQRDANGTNSVSAFLTTFCDEKGKRHRCLACQRDMSEATSSSLVHHIKHRCRRVTKWMLEYLAYVDGEKEIDIHDLTAGSSGSQSRKRKAPLSPMHAVPEQKSVVIPVTHALKIWNDLSSTNMLALFALMNDESQSAAEAKKILFHKEEFITELKSLFLSSLLKRVPLGSPLAFLKIKTILNLSDDLFTLLKNLPDVSKLLLEQDKKANELRRCFMVAAAKCRPPTALDVMSGTGSSESIASRVP</sequence>
<evidence type="ECO:0000313" key="2">
    <source>
        <dbReference type="Proteomes" id="UP000636709"/>
    </source>
</evidence>
<accession>A0A835FGT2</accession>
<keyword evidence="2" id="KW-1185">Reference proteome</keyword>